<evidence type="ECO:0000313" key="2">
    <source>
        <dbReference type="WBParaSite" id="ES5_v2.g725.t1"/>
    </source>
</evidence>
<evidence type="ECO:0000313" key="1">
    <source>
        <dbReference type="Proteomes" id="UP000887579"/>
    </source>
</evidence>
<dbReference type="WBParaSite" id="ES5_v2.g725.t1">
    <property type="protein sequence ID" value="ES5_v2.g725.t1"/>
    <property type="gene ID" value="ES5_v2.g725"/>
</dbReference>
<reference evidence="2" key="1">
    <citation type="submission" date="2022-11" db="UniProtKB">
        <authorList>
            <consortium name="WormBaseParasite"/>
        </authorList>
    </citation>
    <scope>IDENTIFICATION</scope>
</reference>
<proteinExistence type="predicted"/>
<dbReference type="Proteomes" id="UP000887579">
    <property type="component" value="Unplaced"/>
</dbReference>
<accession>A0AC34GR73</accession>
<sequence length="90" mass="10013">MLLIFTIFVAFFCGSISGDRGEADLVKNVPGLIFQTNFKVYSGYLNGGKNNTWKMHYMLTESRGNATNDPLLFWFNGGPGKYYVSGDTVV</sequence>
<name>A0AC34GR73_9BILA</name>
<organism evidence="1 2">
    <name type="scientific">Panagrolaimus sp. ES5</name>
    <dbReference type="NCBI Taxonomy" id="591445"/>
    <lineage>
        <taxon>Eukaryota</taxon>
        <taxon>Metazoa</taxon>
        <taxon>Ecdysozoa</taxon>
        <taxon>Nematoda</taxon>
        <taxon>Chromadorea</taxon>
        <taxon>Rhabditida</taxon>
        <taxon>Tylenchina</taxon>
        <taxon>Panagrolaimomorpha</taxon>
        <taxon>Panagrolaimoidea</taxon>
        <taxon>Panagrolaimidae</taxon>
        <taxon>Panagrolaimus</taxon>
    </lineage>
</organism>
<protein>
    <submittedName>
        <fullName evidence="2">Serine carboxypeptidase</fullName>
    </submittedName>
</protein>